<dbReference type="SMART" id="SM00028">
    <property type="entry name" value="TPR"/>
    <property type="match status" value="6"/>
</dbReference>
<dbReference type="Gene3D" id="1.25.40.10">
    <property type="entry name" value="Tetratricopeptide repeat domain"/>
    <property type="match status" value="3"/>
</dbReference>
<evidence type="ECO:0000313" key="4">
    <source>
        <dbReference type="Proteomes" id="UP000777784"/>
    </source>
</evidence>
<name>A0A948W5E8_UNCEI</name>
<dbReference type="Pfam" id="PF12770">
    <property type="entry name" value="CHAT"/>
    <property type="match status" value="1"/>
</dbReference>
<protein>
    <submittedName>
        <fullName evidence="3">CHAT domain-containing protein</fullName>
    </submittedName>
</protein>
<feature type="repeat" description="TPR" evidence="1">
    <location>
        <begin position="375"/>
        <end position="408"/>
    </location>
</feature>
<dbReference type="AlphaFoldDB" id="A0A948W5E8"/>
<organism evidence="3 4">
    <name type="scientific">Eiseniibacteriota bacterium</name>
    <dbReference type="NCBI Taxonomy" id="2212470"/>
    <lineage>
        <taxon>Bacteria</taxon>
        <taxon>Candidatus Eiseniibacteriota</taxon>
    </lineage>
</organism>
<dbReference type="InterPro" id="IPR024983">
    <property type="entry name" value="CHAT_dom"/>
</dbReference>
<dbReference type="Pfam" id="PF13424">
    <property type="entry name" value="TPR_12"/>
    <property type="match status" value="1"/>
</dbReference>
<sequence length="1057" mass="117871">MCGLGFKRRLTPGAGDSRHPRRFTGHLAARMVLSISSYGKQFLQCLLVGFCILGPDPCSAALSPADSAWALTARGRYEEAEVATKRILSQEADEPLAIYCLALALHELERDEEATDFFHQMAKGDGAPYIEELGTGCIELLGRQPATAESLLSNALLVYESRKDLMGELVLREQIGWACLRQEHWSDAESSFAAALKISDQLANALSTTHLHIGLGMTFKDRSRSGEGDYIEIAVEHLETAIRGAREHDLPQWEMEALFALSIIRRWQNNIDDCLNLRRAALEASERTQDLTWRIEGCQRVAAILLMRQELSEAAQLLHKARRMAREIDRPQEAGWVVLSLGHIAYLTGELERAREFFEESYRIGQTYSLMELSTASLTNLGVVLIDQERFEEAQHHFLQALDLCRQMHNKRGEVQILQNLGSCHYQRGDTDKALSHLEQASQIAGTIRGNVGVTQAYLTRDIGFCHLSKKNWEKAQEAFRQAVELGAEMGLGGFSEDIYWGLALATAAQGDSELALTFLADAMADRESLRERLAGSARVQSSFFGRKELYYHMAIDLLFELHQRNPEAGYDQKAFEIAQRTKSRSFLDMLAEAEVELRSRADPLYQDREAEILNRIEELFQQQLEATGSDSIRILADIASLEQELDFLEQELRMSDPRYAELQYPRPSTLKNLQEDILRKGELVLEYIMGDSAAYLWKITEDSFGFYKLPMGSELEESVRNIFPLLSDYNLLGPDPAYFASAAVKLSQILLSPVESDLDKATRVIIAPHGILYYLPFEIMPVRTGFNPADITEFGDFPYLVLTKDVIYTPSASALARLGDHGTVARPASEKGLLIIGDPILPKGDEMGIFARAVLGKEASPLPYAGEEIAGLESLFGNGQCRVLRGREAVSANLKQWGAEHDFRLLHLATHGIFNERRPRYSGLLLTPQVKMGDDGFLSVAEVFALDLPCDQVVLSACSSALGEQVSGEGLLGLTRAFLYSGARSVVAALWEVSGRATSIFMQDFYREISLSTQPDRAQALARAKRRMIRRGAGPDGLTYSHPFCWSAFILTGNPE</sequence>
<dbReference type="EMBL" id="JAHJDP010000117">
    <property type="protein sequence ID" value="MBU2693232.1"/>
    <property type="molecule type" value="Genomic_DNA"/>
</dbReference>
<comment type="caution">
    <text evidence="3">The sequence shown here is derived from an EMBL/GenBank/DDBJ whole genome shotgun (WGS) entry which is preliminary data.</text>
</comment>
<reference evidence="3" key="1">
    <citation type="submission" date="2021-05" db="EMBL/GenBank/DDBJ databases">
        <title>Energy efficiency and biological interactions define the core microbiome of deep oligotrophic groundwater.</title>
        <authorList>
            <person name="Mehrshad M."/>
            <person name="Lopez-Fernandez M."/>
            <person name="Bell E."/>
            <person name="Bernier-Latmani R."/>
            <person name="Bertilsson S."/>
            <person name="Dopson M."/>
        </authorList>
    </citation>
    <scope>NUCLEOTIDE SEQUENCE</scope>
    <source>
        <strain evidence="3">Modern_marine.mb.64</strain>
    </source>
</reference>
<evidence type="ECO:0000259" key="2">
    <source>
        <dbReference type="Pfam" id="PF12770"/>
    </source>
</evidence>
<dbReference type="InterPro" id="IPR019734">
    <property type="entry name" value="TPR_rpt"/>
</dbReference>
<keyword evidence="1" id="KW-0802">TPR repeat</keyword>
<feature type="domain" description="CHAT" evidence="2">
    <location>
        <begin position="744"/>
        <end position="1055"/>
    </location>
</feature>
<gene>
    <name evidence="3" type="ORF">KJ970_20130</name>
</gene>
<feature type="repeat" description="TPR" evidence="1">
    <location>
        <begin position="457"/>
        <end position="490"/>
    </location>
</feature>
<accession>A0A948W5E8</accession>
<proteinExistence type="predicted"/>
<dbReference type="PROSITE" id="PS50005">
    <property type="entry name" value="TPR"/>
    <property type="match status" value="2"/>
</dbReference>
<dbReference type="PANTHER" id="PTHR10098">
    <property type="entry name" value="RAPSYN-RELATED"/>
    <property type="match status" value="1"/>
</dbReference>
<dbReference type="SUPFAM" id="SSF48452">
    <property type="entry name" value="TPR-like"/>
    <property type="match status" value="3"/>
</dbReference>
<evidence type="ECO:0000256" key="1">
    <source>
        <dbReference type="PROSITE-ProRule" id="PRU00339"/>
    </source>
</evidence>
<evidence type="ECO:0000313" key="3">
    <source>
        <dbReference type="EMBL" id="MBU2693232.1"/>
    </source>
</evidence>
<dbReference type="Proteomes" id="UP000777784">
    <property type="component" value="Unassembled WGS sequence"/>
</dbReference>
<dbReference type="InterPro" id="IPR011990">
    <property type="entry name" value="TPR-like_helical_dom_sf"/>
</dbReference>